<sequence>MKSVRVVGVGFLLAGGLMILSGQEFFGWWMRDAALNAWITALNALSPTTAHVAGLPLVSPTAFAFFCLGAGMFLSATFYSFLDDLIVSLLFGGPAALVRGIVTSGSWLGGRIGRKQRNVAYSDAGRSAA</sequence>
<keyword evidence="1" id="KW-0472">Membrane</keyword>
<gene>
    <name evidence="2" type="ORF">WL29_21910</name>
</gene>
<accession>A0A106QDC6</accession>
<dbReference type="RefSeq" id="WP_060192422.1">
    <property type="nucleotide sequence ID" value="NZ_LPHD01000049.1"/>
</dbReference>
<keyword evidence="1" id="KW-1133">Transmembrane helix</keyword>
<keyword evidence="1" id="KW-0812">Transmembrane</keyword>
<evidence type="ECO:0000256" key="1">
    <source>
        <dbReference type="SAM" id="Phobius"/>
    </source>
</evidence>
<organism evidence="2 3">
    <name type="scientific">Burkholderia ubonensis</name>
    <dbReference type="NCBI Taxonomy" id="101571"/>
    <lineage>
        <taxon>Bacteria</taxon>
        <taxon>Pseudomonadati</taxon>
        <taxon>Pseudomonadota</taxon>
        <taxon>Betaproteobacteria</taxon>
        <taxon>Burkholderiales</taxon>
        <taxon>Burkholderiaceae</taxon>
        <taxon>Burkholderia</taxon>
        <taxon>Burkholderia cepacia complex</taxon>
    </lineage>
</organism>
<proteinExistence type="predicted"/>
<feature type="transmembrane region" description="Helical" evidence="1">
    <location>
        <begin position="38"/>
        <end position="58"/>
    </location>
</feature>
<name>A0A106QDC6_9BURK</name>
<dbReference type="EMBL" id="LPHD01000049">
    <property type="protein sequence ID" value="KWA84024.1"/>
    <property type="molecule type" value="Genomic_DNA"/>
</dbReference>
<comment type="caution">
    <text evidence="2">The sequence shown here is derived from an EMBL/GenBank/DDBJ whole genome shotgun (WGS) entry which is preliminary data.</text>
</comment>
<feature type="transmembrane region" description="Helical" evidence="1">
    <location>
        <begin position="88"/>
        <end position="108"/>
    </location>
</feature>
<evidence type="ECO:0000313" key="3">
    <source>
        <dbReference type="Proteomes" id="UP000060630"/>
    </source>
</evidence>
<feature type="transmembrane region" description="Helical" evidence="1">
    <location>
        <begin position="63"/>
        <end position="82"/>
    </location>
</feature>
<protein>
    <submittedName>
        <fullName evidence="2">Uncharacterized protein</fullName>
    </submittedName>
</protein>
<reference evidence="2 3" key="1">
    <citation type="submission" date="2015-11" db="EMBL/GenBank/DDBJ databases">
        <title>Expanding the genomic diversity of Burkholderia species for the development of highly accurate diagnostics.</title>
        <authorList>
            <person name="Sahl J."/>
            <person name="Keim P."/>
            <person name="Wagner D."/>
        </authorList>
    </citation>
    <scope>NUCLEOTIDE SEQUENCE [LARGE SCALE GENOMIC DNA]</scope>
    <source>
        <strain evidence="2 3">MSMB2087WGS</strain>
    </source>
</reference>
<dbReference type="Proteomes" id="UP000060630">
    <property type="component" value="Unassembled WGS sequence"/>
</dbReference>
<dbReference type="AlphaFoldDB" id="A0A106QDC6"/>
<evidence type="ECO:0000313" key="2">
    <source>
        <dbReference type="EMBL" id="KWA84024.1"/>
    </source>
</evidence>